<reference evidence="1" key="1">
    <citation type="journal article" date="2019" name="Nat. Commun.">
        <title>Genome-wide association mapping of date palm fruit traits.</title>
        <authorList>
            <person name="Hazzouri K.M."/>
            <person name="Gros-Balthazard M."/>
            <person name="Flowers J.M."/>
            <person name="Copetti D."/>
            <person name="Lemansour A."/>
            <person name="Lebrun M."/>
            <person name="Masmoudi K."/>
            <person name="Ferrand S."/>
            <person name="Dhar M.I."/>
            <person name="Fresquez Z.A."/>
            <person name="Rosas U."/>
            <person name="Zhang J."/>
            <person name="Talag J."/>
            <person name="Lee S."/>
            <person name="Kudrna D."/>
            <person name="Powell R.F."/>
            <person name="Leitch I.J."/>
            <person name="Krueger R.R."/>
            <person name="Wing R.A."/>
            <person name="Amiri K.M.A."/>
            <person name="Purugganan M.D."/>
        </authorList>
    </citation>
    <scope>NUCLEOTIDE SEQUENCE [LARGE SCALE GENOMIC DNA]</scope>
    <source>
        <strain evidence="1">cv. Khalas</strain>
    </source>
</reference>
<sequence>MKCSFTNSGATESGGRWNCMQRDIAASIFQHLNIMELLLLVPLVCRSWRAASLDPLCWSTLDMRLIADLKDYWEFSDPNINGRVHMRVFKAAVDRCGAAVRCFIFSIFVPPTDEELEYISQRCRNLKQLVLPNCELLSADGFCNALSNWSELEDLAMHPKDTYLCGWPPNRSLPPLYFSRIMEGIGMHCKRLIKLRLLSCISLSNASEITKHIPWLKILDLSFAPISEAGFALILEGCKQLIHLNIAHFRSDTEYRGSGWCPAAGEFNPELITRAAHGLKEFIRCHPDECDTCQSMFPDLHLLDVRYFWLLEGHPVSLAKAAFMDFYPIDIGWSYLNARFIPKYISTTLICNRRKIFWHRGRVRRVYEKTYGQSLIL</sequence>
<evidence type="ECO:0000313" key="2">
    <source>
        <dbReference type="RefSeq" id="XP_008793511.2"/>
    </source>
</evidence>
<dbReference type="Gene3D" id="3.80.10.10">
    <property type="entry name" value="Ribonuclease Inhibitor"/>
    <property type="match status" value="1"/>
</dbReference>
<name>A0A8B7C7V1_PHODC</name>
<dbReference type="InterPro" id="IPR036047">
    <property type="entry name" value="F-box-like_dom_sf"/>
</dbReference>
<accession>A0A8B7C7V1</accession>
<dbReference type="InterPro" id="IPR032675">
    <property type="entry name" value="LRR_dom_sf"/>
</dbReference>
<dbReference type="SUPFAM" id="SSF52047">
    <property type="entry name" value="RNI-like"/>
    <property type="match status" value="1"/>
</dbReference>
<dbReference type="AlphaFoldDB" id="A0A8B7C7V1"/>
<dbReference type="SUPFAM" id="SSF81383">
    <property type="entry name" value="F-box domain"/>
    <property type="match status" value="1"/>
</dbReference>
<proteinExistence type="predicted"/>
<dbReference type="Gene3D" id="1.20.1280.50">
    <property type="match status" value="1"/>
</dbReference>
<keyword evidence="1" id="KW-1185">Reference proteome</keyword>
<dbReference type="KEGG" id="pda:103709792"/>
<dbReference type="GeneID" id="103709792"/>
<protein>
    <submittedName>
        <fullName evidence="2">F-box/LRR-repeat protein At3g48880-like</fullName>
    </submittedName>
</protein>
<dbReference type="Proteomes" id="UP000228380">
    <property type="component" value="Chromosome 8"/>
</dbReference>
<dbReference type="RefSeq" id="XP_008793511.2">
    <property type="nucleotide sequence ID" value="XM_008795289.2"/>
</dbReference>
<evidence type="ECO:0000313" key="1">
    <source>
        <dbReference type="Proteomes" id="UP000228380"/>
    </source>
</evidence>
<organism evidence="1 2">
    <name type="scientific">Phoenix dactylifera</name>
    <name type="common">Date palm</name>
    <dbReference type="NCBI Taxonomy" id="42345"/>
    <lineage>
        <taxon>Eukaryota</taxon>
        <taxon>Viridiplantae</taxon>
        <taxon>Streptophyta</taxon>
        <taxon>Embryophyta</taxon>
        <taxon>Tracheophyta</taxon>
        <taxon>Spermatophyta</taxon>
        <taxon>Magnoliopsida</taxon>
        <taxon>Liliopsida</taxon>
        <taxon>Arecaceae</taxon>
        <taxon>Coryphoideae</taxon>
        <taxon>Phoeniceae</taxon>
        <taxon>Phoenix</taxon>
    </lineage>
</organism>
<dbReference type="PANTHER" id="PTHR38926:SF13">
    <property type="entry name" value="F-BOX DOMAIN CONTAINING PROTEIN, EXPRESSED"/>
    <property type="match status" value="1"/>
</dbReference>
<reference evidence="2" key="2">
    <citation type="submission" date="2025-08" db="UniProtKB">
        <authorList>
            <consortium name="RefSeq"/>
        </authorList>
    </citation>
    <scope>IDENTIFICATION</scope>
    <source>
        <tissue evidence="2">Young leaves</tissue>
    </source>
</reference>
<gene>
    <name evidence="2" type="primary">LOC103709792</name>
</gene>
<dbReference type="OrthoDB" id="1929062at2759"/>
<dbReference type="PANTHER" id="PTHR38926">
    <property type="entry name" value="F-BOX DOMAIN CONTAINING PROTEIN, EXPRESSED"/>
    <property type="match status" value="1"/>
</dbReference>